<sequence>MLLAISSRSRRDSLDHSRLLRNEWRSPVKVQMKAWSPGPSPSSSGGCGWIGFGGGGGRRPSLGPAAPGVTAASSPPLS</sequence>
<proteinExistence type="predicted"/>
<accession>A0AAW1QFC2</accession>
<feature type="compositionally biased region" description="Gly residues" evidence="1">
    <location>
        <begin position="45"/>
        <end position="58"/>
    </location>
</feature>
<dbReference type="EMBL" id="JALJOR010000003">
    <property type="protein sequence ID" value="KAK9820137.1"/>
    <property type="molecule type" value="Genomic_DNA"/>
</dbReference>
<evidence type="ECO:0000313" key="3">
    <source>
        <dbReference type="Proteomes" id="UP001489004"/>
    </source>
</evidence>
<keyword evidence="3" id="KW-1185">Reference proteome</keyword>
<evidence type="ECO:0000256" key="1">
    <source>
        <dbReference type="SAM" id="MobiDB-lite"/>
    </source>
</evidence>
<feature type="region of interest" description="Disordered" evidence="1">
    <location>
        <begin position="32"/>
        <end position="78"/>
    </location>
</feature>
<dbReference type="AlphaFoldDB" id="A0AAW1QFC2"/>
<comment type="caution">
    <text evidence="2">The sequence shown here is derived from an EMBL/GenBank/DDBJ whole genome shotgun (WGS) entry which is preliminary data.</text>
</comment>
<protein>
    <submittedName>
        <fullName evidence="2">Uncharacterized protein</fullName>
    </submittedName>
</protein>
<reference evidence="2 3" key="1">
    <citation type="journal article" date="2024" name="Nat. Commun.">
        <title>Phylogenomics reveals the evolutionary origins of lichenization in chlorophyte algae.</title>
        <authorList>
            <person name="Puginier C."/>
            <person name="Libourel C."/>
            <person name="Otte J."/>
            <person name="Skaloud P."/>
            <person name="Haon M."/>
            <person name="Grisel S."/>
            <person name="Petersen M."/>
            <person name="Berrin J.G."/>
            <person name="Delaux P.M."/>
            <person name="Dal Grande F."/>
            <person name="Keller J."/>
        </authorList>
    </citation>
    <scope>NUCLEOTIDE SEQUENCE [LARGE SCALE GENOMIC DNA]</scope>
    <source>
        <strain evidence="2 3">SAG 2043</strain>
    </source>
</reference>
<feature type="compositionally biased region" description="Low complexity" evidence="1">
    <location>
        <begin position="59"/>
        <end position="68"/>
    </location>
</feature>
<name>A0AAW1QFC2_9CHLO</name>
<evidence type="ECO:0000313" key="2">
    <source>
        <dbReference type="EMBL" id="KAK9820137.1"/>
    </source>
</evidence>
<dbReference type="Proteomes" id="UP001489004">
    <property type="component" value="Unassembled WGS sequence"/>
</dbReference>
<gene>
    <name evidence="2" type="ORF">WJX72_006507</name>
</gene>
<organism evidence="2 3">
    <name type="scientific">[Myrmecia] bisecta</name>
    <dbReference type="NCBI Taxonomy" id="41462"/>
    <lineage>
        <taxon>Eukaryota</taxon>
        <taxon>Viridiplantae</taxon>
        <taxon>Chlorophyta</taxon>
        <taxon>core chlorophytes</taxon>
        <taxon>Trebouxiophyceae</taxon>
        <taxon>Trebouxiales</taxon>
        <taxon>Trebouxiaceae</taxon>
        <taxon>Myrmecia</taxon>
    </lineage>
</organism>